<comment type="caution">
    <text evidence="2">The sequence shown here is derived from an EMBL/GenBank/DDBJ whole genome shotgun (WGS) entry which is preliminary data.</text>
</comment>
<name>A0ABW5DPJ3_9PROT</name>
<feature type="signal peptide" evidence="1">
    <location>
        <begin position="1"/>
        <end position="21"/>
    </location>
</feature>
<dbReference type="RefSeq" id="WP_379875803.1">
    <property type="nucleotide sequence ID" value="NZ_JBHUIP010000006.1"/>
</dbReference>
<evidence type="ECO:0000313" key="2">
    <source>
        <dbReference type="EMBL" id="MFD2262834.1"/>
    </source>
</evidence>
<feature type="chain" id="PRO_5046794128" evidence="1">
    <location>
        <begin position="22"/>
        <end position="194"/>
    </location>
</feature>
<evidence type="ECO:0000313" key="3">
    <source>
        <dbReference type="Proteomes" id="UP001597295"/>
    </source>
</evidence>
<gene>
    <name evidence="2" type="ORF">ACFSM5_08040</name>
</gene>
<keyword evidence="1" id="KW-0732">Signal</keyword>
<dbReference type="Proteomes" id="UP001597295">
    <property type="component" value="Unassembled WGS sequence"/>
</dbReference>
<accession>A0ABW5DPJ3</accession>
<dbReference type="EMBL" id="JBHUIP010000006">
    <property type="protein sequence ID" value="MFD2262834.1"/>
    <property type="molecule type" value="Genomic_DNA"/>
</dbReference>
<sequence>MRFYLTTLIAGLVTAAAPTHAQYTGNWTPGDVAKSRLSISSAAPDAEFFQKEMLTRPNGDQRDALLMGGHNPKTPGPIAWINYHTSRLKFSWSGGPMDTLYSLAPPFMNQKARMSPDGRETATLNTALTGGLETVEIVKGVVNFEGADQRECAAWRTQKATVSAAFWGYFCAAPGRSLNVADIQQVMGALTLSE</sequence>
<reference evidence="3" key="1">
    <citation type="journal article" date="2019" name="Int. J. Syst. Evol. Microbiol.">
        <title>The Global Catalogue of Microorganisms (GCM) 10K type strain sequencing project: providing services to taxonomists for standard genome sequencing and annotation.</title>
        <authorList>
            <consortium name="The Broad Institute Genomics Platform"/>
            <consortium name="The Broad Institute Genome Sequencing Center for Infectious Disease"/>
            <person name="Wu L."/>
            <person name="Ma J."/>
        </authorList>
    </citation>
    <scope>NUCLEOTIDE SEQUENCE [LARGE SCALE GENOMIC DNA]</scope>
    <source>
        <strain evidence="3">CGMCC 1.19062</strain>
    </source>
</reference>
<proteinExistence type="predicted"/>
<organism evidence="2 3">
    <name type="scientific">Lacibacterium aquatile</name>
    <dbReference type="NCBI Taxonomy" id="1168082"/>
    <lineage>
        <taxon>Bacteria</taxon>
        <taxon>Pseudomonadati</taxon>
        <taxon>Pseudomonadota</taxon>
        <taxon>Alphaproteobacteria</taxon>
        <taxon>Rhodospirillales</taxon>
        <taxon>Rhodospirillaceae</taxon>
    </lineage>
</organism>
<evidence type="ECO:0000256" key="1">
    <source>
        <dbReference type="SAM" id="SignalP"/>
    </source>
</evidence>
<protein>
    <submittedName>
        <fullName evidence="2">Uncharacterized protein</fullName>
    </submittedName>
</protein>
<keyword evidence="3" id="KW-1185">Reference proteome</keyword>